<sequence>MQRILLALKQGLQKRIFVLGLMALISLSGIFIFAAPSYAVLHSKDKLSPQEKIDRAYEYSEATGILEEEKQASQNANKTFDFNEKANVKTVTSATEENSEPNLIEKAQDLIQKVTGND</sequence>
<proteinExistence type="predicted"/>
<keyword evidence="1" id="KW-1133">Transmembrane helix</keyword>
<reference evidence="2 3" key="1">
    <citation type="submission" date="2022-04" db="EMBL/GenBank/DDBJ databases">
        <title>Positive selection, recombination, and allopatry shape intraspecific diversity of widespread and dominant cyanobacteria.</title>
        <authorList>
            <person name="Wei J."/>
            <person name="Shu W."/>
            <person name="Hu C."/>
        </authorList>
    </citation>
    <scope>NUCLEOTIDE SEQUENCE [LARGE SCALE GENOMIC DNA]</scope>
    <source>
        <strain evidence="2 3">GB2-A5</strain>
    </source>
</reference>
<evidence type="ECO:0000256" key="1">
    <source>
        <dbReference type="SAM" id="Phobius"/>
    </source>
</evidence>
<accession>A0ABV0JIV5</accession>
<evidence type="ECO:0000313" key="2">
    <source>
        <dbReference type="EMBL" id="MEP0863225.1"/>
    </source>
</evidence>
<gene>
    <name evidence="2" type="ORF">NDI37_01935</name>
</gene>
<dbReference type="EMBL" id="JAMPKK010000002">
    <property type="protein sequence ID" value="MEP0863225.1"/>
    <property type="molecule type" value="Genomic_DNA"/>
</dbReference>
<comment type="caution">
    <text evidence="2">The sequence shown here is derived from an EMBL/GenBank/DDBJ whole genome shotgun (WGS) entry which is preliminary data.</text>
</comment>
<evidence type="ECO:0000313" key="3">
    <source>
        <dbReference type="Proteomes" id="UP001442494"/>
    </source>
</evidence>
<keyword evidence="1" id="KW-0472">Membrane</keyword>
<keyword evidence="3" id="KW-1185">Reference proteome</keyword>
<organism evidence="2 3">
    <name type="scientific">Funiculus sociatus GB2-A5</name>
    <dbReference type="NCBI Taxonomy" id="2933946"/>
    <lineage>
        <taxon>Bacteria</taxon>
        <taxon>Bacillati</taxon>
        <taxon>Cyanobacteriota</taxon>
        <taxon>Cyanophyceae</taxon>
        <taxon>Coleofasciculales</taxon>
        <taxon>Coleofasciculaceae</taxon>
        <taxon>Funiculus</taxon>
    </lineage>
</organism>
<feature type="transmembrane region" description="Helical" evidence="1">
    <location>
        <begin position="16"/>
        <end position="41"/>
    </location>
</feature>
<dbReference type="Proteomes" id="UP001442494">
    <property type="component" value="Unassembled WGS sequence"/>
</dbReference>
<name>A0ABV0JIV5_9CYAN</name>
<dbReference type="RefSeq" id="WP_190427940.1">
    <property type="nucleotide sequence ID" value="NZ_JAMPKK010000002.1"/>
</dbReference>
<keyword evidence="1" id="KW-0812">Transmembrane</keyword>
<protein>
    <submittedName>
        <fullName evidence="2">Uncharacterized protein</fullName>
    </submittedName>
</protein>